<dbReference type="PANTHER" id="PTHR46591:SF1">
    <property type="entry name" value="ZINC FINGER FYVE DOMAIN-CONTAINING PROTEIN 26"/>
    <property type="match status" value="1"/>
</dbReference>
<dbReference type="AlphaFoldDB" id="A0AAD6AAV6"/>
<reference evidence="2" key="1">
    <citation type="submission" date="2022-11" db="EMBL/GenBank/DDBJ databases">
        <title>Chromosome-level genome of Pogonophryne albipinna.</title>
        <authorList>
            <person name="Jo E."/>
        </authorList>
    </citation>
    <scope>NUCLEOTIDE SEQUENCE</scope>
    <source>
        <strain evidence="2">SGF0006</strain>
        <tissue evidence="2">Muscle</tissue>
    </source>
</reference>
<dbReference type="GO" id="GO:0005813">
    <property type="term" value="C:centrosome"/>
    <property type="evidence" value="ECO:0007669"/>
    <property type="project" value="TreeGrafter"/>
</dbReference>
<dbReference type="InterPro" id="IPR057946">
    <property type="entry name" value="TPR_ZFYVE26"/>
</dbReference>
<dbReference type="GO" id="GO:0030496">
    <property type="term" value="C:midbody"/>
    <property type="evidence" value="ECO:0007669"/>
    <property type="project" value="TreeGrafter"/>
</dbReference>
<dbReference type="GO" id="GO:0032266">
    <property type="term" value="F:phosphatidylinositol-3-phosphate binding"/>
    <property type="evidence" value="ECO:0007669"/>
    <property type="project" value="InterPro"/>
</dbReference>
<dbReference type="Pfam" id="PF25569">
    <property type="entry name" value="TPR_ZFYVE26"/>
    <property type="match status" value="1"/>
</dbReference>
<evidence type="ECO:0000259" key="1">
    <source>
        <dbReference type="Pfam" id="PF25569"/>
    </source>
</evidence>
<dbReference type="InterPro" id="IPR028730">
    <property type="entry name" value="ZFYVE26"/>
</dbReference>
<protein>
    <recommendedName>
        <fullName evidence="1">ZFYVE26-like TPR repeats domain-containing protein</fullName>
    </recommendedName>
</protein>
<dbReference type="Proteomes" id="UP001219934">
    <property type="component" value="Unassembled WGS sequence"/>
</dbReference>
<keyword evidence="3" id="KW-1185">Reference proteome</keyword>
<proteinExistence type="predicted"/>
<dbReference type="GO" id="GO:0000281">
    <property type="term" value="P:mitotic cytokinesis"/>
    <property type="evidence" value="ECO:0007669"/>
    <property type="project" value="InterPro"/>
</dbReference>
<dbReference type="EMBL" id="JAPTMU010000127">
    <property type="protein sequence ID" value="KAJ4921336.1"/>
    <property type="molecule type" value="Genomic_DNA"/>
</dbReference>
<accession>A0AAD6AAV6</accession>
<feature type="domain" description="ZFYVE26-like TPR repeats" evidence="1">
    <location>
        <begin position="552"/>
        <end position="677"/>
    </location>
</feature>
<name>A0AAD6AAV6_9TELE</name>
<gene>
    <name evidence="2" type="ORF">JOQ06_021860</name>
</gene>
<dbReference type="GO" id="GO:0032465">
    <property type="term" value="P:regulation of cytokinesis"/>
    <property type="evidence" value="ECO:0007669"/>
    <property type="project" value="TreeGrafter"/>
</dbReference>
<comment type="caution">
    <text evidence="2">The sequence shown here is derived from an EMBL/GenBank/DDBJ whole genome shotgun (WGS) entry which is preliminary data.</text>
</comment>
<evidence type="ECO:0000313" key="3">
    <source>
        <dbReference type="Proteomes" id="UP001219934"/>
    </source>
</evidence>
<evidence type="ECO:0000313" key="2">
    <source>
        <dbReference type="EMBL" id="KAJ4921336.1"/>
    </source>
</evidence>
<dbReference type="GO" id="GO:0005765">
    <property type="term" value="C:lysosomal membrane"/>
    <property type="evidence" value="ECO:0007669"/>
    <property type="project" value="TreeGrafter"/>
</dbReference>
<sequence>MIPNTPPGQRRSGFVKAFQDTGSPVVTEETLDGMLHLPEVIQRQIHLSTNPAENKLLRSEFYYEQAPSAFLCVALLSLHSDQTACGHQLISHCRSLSRKLTNPEVDACLLTDIMKQLLFSAKLMFVKVGRSQDLALCDSYISKVDVLKILVTANYKDIPSLDDIVETSAITRLRHQLLEAEHYQLAVEVSTKSGLETGGVWQAWGMACLKAGNLSAAREKFSRFLKAPLDRNQLNLGPLLLQEVVQHLENTVQLNLNSVTGRSEDILASLRDLEEALSESSGPSDRSEAPLQGVRQQECLFYLNTFGTHLALVSFYMRHDCMTEALTYLLNKECPDEVFLEGVLQPSLEKGRLGSLQSIMEKLDPGLETCSRYLIASCQFLQRRGYFNTLYQLQQFMTDHVRAAMTCIRFFTHGATSYLQLGENQSWLVRAKEHLRTFLQEQQGRGGVKRRSQVNSFRKMMSSSDVSRHMNTIELQLEVTRFLHRCESAVSPKSPRTATFSPKSPRASAPPTLFGGSPVKVEVACKVMLGGKNIEEGFGIAYRVVQDFQLEAQAVYVRAGQRLVRQRQYGAVRQLLKCVGESGTATKNDCDALILSCVSFADKSPADAKDLESLILEAKSTESKIKAYLLCGKLRPAYLLAVKLEAGRAGPLVQDVLQAAEGVQDSVMQNICSQWLSEHHSKSAQQRQARPSAR</sequence>
<organism evidence="2 3">
    <name type="scientific">Pogonophryne albipinna</name>
    <dbReference type="NCBI Taxonomy" id="1090488"/>
    <lineage>
        <taxon>Eukaryota</taxon>
        <taxon>Metazoa</taxon>
        <taxon>Chordata</taxon>
        <taxon>Craniata</taxon>
        <taxon>Vertebrata</taxon>
        <taxon>Euteleostomi</taxon>
        <taxon>Actinopterygii</taxon>
        <taxon>Neopterygii</taxon>
        <taxon>Teleostei</taxon>
        <taxon>Neoteleostei</taxon>
        <taxon>Acanthomorphata</taxon>
        <taxon>Eupercaria</taxon>
        <taxon>Perciformes</taxon>
        <taxon>Notothenioidei</taxon>
        <taxon>Pogonophryne</taxon>
    </lineage>
</organism>
<dbReference type="PANTHER" id="PTHR46591">
    <property type="entry name" value="ZINC FINGER FYVE DOMAIN-CONTAINING PROTEIN 26"/>
    <property type="match status" value="1"/>
</dbReference>
<dbReference type="GO" id="GO:0000724">
    <property type="term" value="P:double-strand break repair via homologous recombination"/>
    <property type="evidence" value="ECO:0007669"/>
    <property type="project" value="InterPro"/>
</dbReference>